<comment type="caution">
    <text evidence="1">The sequence shown here is derived from an EMBL/GenBank/DDBJ whole genome shotgun (WGS) entry which is preliminary data.</text>
</comment>
<organism evidence="1 2">
    <name type="scientific">Cotesia glomerata</name>
    <name type="common">Lepidopteran parasitic wasp</name>
    <name type="synonym">Apanteles glomeratus</name>
    <dbReference type="NCBI Taxonomy" id="32391"/>
    <lineage>
        <taxon>Eukaryota</taxon>
        <taxon>Metazoa</taxon>
        <taxon>Ecdysozoa</taxon>
        <taxon>Arthropoda</taxon>
        <taxon>Hexapoda</taxon>
        <taxon>Insecta</taxon>
        <taxon>Pterygota</taxon>
        <taxon>Neoptera</taxon>
        <taxon>Endopterygota</taxon>
        <taxon>Hymenoptera</taxon>
        <taxon>Apocrita</taxon>
        <taxon>Ichneumonoidea</taxon>
        <taxon>Braconidae</taxon>
        <taxon>Microgastrinae</taxon>
        <taxon>Cotesia</taxon>
    </lineage>
</organism>
<proteinExistence type="predicted"/>
<accession>A0AAV7IJG4</accession>
<dbReference type="AlphaFoldDB" id="A0AAV7IJG4"/>
<gene>
    <name evidence="1" type="ORF">KQX54_017913</name>
</gene>
<name>A0AAV7IJG4_COTGL</name>
<dbReference type="Proteomes" id="UP000826195">
    <property type="component" value="Unassembled WGS sequence"/>
</dbReference>
<sequence>MSPGAVYPFTEPCSPFPDPVSAASVFSIKPLLRTLKDNESKYASGQYGLFDGGKRCGQKSSARGSTLRKGKDNCQYPGIFTF</sequence>
<keyword evidence="2" id="KW-1185">Reference proteome</keyword>
<protein>
    <submittedName>
        <fullName evidence="1">Uncharacterized protein</fullName>
    </submittedName>
</protein>
<dbReference type="EMBL" id="JAHXZJ010000374">
    <property type="protein sequence ID" value="KAH0561590.1"/>
    <property type="molecule type" value="Genomic_DNA"/>
</dbReference>
<reference evidence="1 2" key="1">
    <citation type="journal article" date="2021" name="J. Hered.">
        <title>A chromosome-level genome assembly of the parasitoid wasp, Cotesia glomerata (Hymenoptera: Braconidae).</title>
        <authorList>
            <person name="Pinto B.J."/>
            <person name="Weis J.J."/>
            <person name="Gamble T."/>
            <person name="Ode P.J."/>
            <person name="Paul R."/>
            <person name="Zaspel J.M."/>
        </authorList>
    </citation>
    <scope>NUCLEOTIDE SEQUENCE [LARGE SCALE GENOMIC DNA]</scope>
    <source>
        <strain evidence="1">CgM1</strain>
    </source>
</reference>
<evidence type="ECO:0000313" key="1">
    <source>
        <dbReference type="EMBL" id="KAH0561590.1"/>
    </source>
</evidence>
<evidence type="ECO:0000313" key="2">
    <source>
        <dbReference type="Proteomes" id="UP000826195"/>
    </source>
</evidence>